<accession>A0A2T4JUL7</accession>
<sequence>MIAARCRHTATESRAIGRIGLLEKIIGDSIKHSGISCDVLTETKCFFGQPFPRSFVFFRIVEVELFIQGKDAMPFRECDSPNSSLQV</sequence>
<reference evidence="1 2" key="1">
    <citation type="submission" date="2018-03" db="EMBL/GenBank/DDBJ databases">
        <title>Cereibacter changlensis.</title>
        <authorList>
            <person name="Meyer T.E."/>
            <person name="Miller S."/>
            <person name="Lodha T."/>
            <person name="Gandham S."/>
            <person name="Chintalapati S."/>
            <person name="Chintalapati V.R."/>
        </authorList>
    </citation>
    <scope>NUCLEOTIDE SEQUENCE [LARGE SCALE GENOMIC DNA]</scope>
    <source>
        <strain evidence="1 2">JA139</strain>
    </source>
</reference>
<organism evidence="1 2">
    <name type="scientific">Cereibacter changlensis JA139</name>
    <dbReference type="NCBI Taxonomy" id="1188249"/>
    <lineage>
        <taxon>Bacteria</taxon>
        <taxon>Pseudomonadati</taxon>
        <taxon>Pseudomonadota</taxon>
        <taxon>Alphaproteobacteria</taxon>
        <taxon>Rhodobacterales</taxon>
        <taxon>Paracoccaceae</taxon>
        <taxon>Cereibacter</taxon>
    </lineage>
</organism>
<name>A0A2T4JUL7_9RHOB</name>
<evidence type="ECO:0000313" key="1">
    <source>
        <dbReference type="EMBL" id="PTE21595.1"/>
    </source>
</evidence>
<keyword evidence="2" id="KW-1185">Reference proteome</keyword>
<comment type="caution">
    <text evidence="1">The sequence shown here is derived from an EMBL/GenBank/DDBJ whole genome shotgun (WGS) entry which is preliminary data.</text>
</comment>
<dbReference type="AlphaFoldDB" id="A0A2T4JUL7"/>
<dbReference type="Proteomes" id="UP000241010">
    <property type="component" value="Unassembled WGS sequence"/>
</dbReference>
<evidence type="ECO:0000313" key="2">
    <source>
        <dbReference type="Proteomes" id="UP000241010"/>
    </source>
</evidence>
<dbReference type="EMBL" id="PZKG01000045">
    <property type="protein sequence ID" value="PTE21595.1"/>
    <property type="molecule type" value="Genomic_DNA"/>
</dbReference>
<proteinExistence type="predicted"/>
<protein>
    <submittedName>
        <fullName evidence="1">Uncharacterized protein</fullName>
    </submittedName>
</protein>
<gene>
    <name evidence="1" type="ORF">C5F48_11495</name>
</gene>